<sequence length="890" mass="100691">MEIFGSYHTKKLWHNQVAPGSFDELKKLTIANCKALETVFPQGVWSNFKTLEVLSVANCDSLQEIYQVQEESIVEETNLVVDFELRELHREGLHSHQGVAFHHLRSVKVSNCKVLKDLIPASIACKGLLQLREINVEYCYMMEEIIKLEAAEEATSNLISFPSLISIDLLELPTLSSFYSGSYNLECPSLKRIKINGCPKIDLSNNAPFFDHKNLTTLDVENCNGLINLLTSSVAISMVQLVTMTVSECRKLTEVVADEQDGTTEEISFSKLKTLKLFDLSSLTSFCKGNCIFQFPSLEQVIVGICPKMMIFSPGSLSTPNLKGIQSSKSSSESDLRWAGNLNDTIEQMYMEMVGFQRFFELNLSEFPRLKENWHRHSPLPFELLIHLGELTVENCELFSCAISSNVVKFLNKLTHLIVKKCDLIEEVFDLEGQNAEDGKVGLMSQLQTLDLIDLPRLRHLWSIDAQRILCFQNLKFLEIHNCGNLTNIFTLSMAMGLVSLHEMKIKGCALVEEIITKEEEQEEGWNKTIFPSLSLIVLKRLPSLQCFYSGSDVLECPSLEDISVVDCPKMKILASTFSREQDSSMNVEENKERICEGDSDLPAPHVFNGKVAVQRLHTLRVAWSELMEIWCHKFQSKSFHKLGYIKLTCFPGESAILSSDFFQRLPNLRALALSDSLIEEIFLHQVRTDEHRYLAFLKLSKLPKLKHLAENDYSQTISAFQFLKDLIVVECGGLKVLVPSSISFPNLTTLTISKCHGLVNLMPLSAARSLGQLQSMSVRECEMLQQIVASEGDGVEDEICFSILQYLNLDRLPCLASFCSGNHAFNFPSLETMIVTECPKMKFFAQGVLSTPKLLQVQKKWGHLGDNWRWEGNLNDTIQELFMEMVRND</sequence>
<dbReference type="SUPFAM" id="SSF52047">
    <property type="entry name" value="RNI-like"/>
    <property type="match status" value="3"/>
</dbReference>
<feature type="domain" description="Disease resistance protein At4g27190-like leucine-rich repeats" evidence="2">
    <location>
        <begin position="361"/>
        <end position="510"/>
    </location>
</feature>
<reference evidence="3 4" key="1">
    <citation type="journal article" date="2020" name="Mol. Plant">
        <title>The Chromosome-Based Rubber Tree Genome Provides New Insights into Spurge Genome Evolution and Rubber Biosynthesis.</title>
        <authorList>
            <person name="Liu J."/>
            <person name="Shi C."/>
            <person name="Shi C.C."/>
            <person name="Li W."/>
            <person name="Zhang Q.J."/>
            <person name="Zhang Y."/>
            <person name="Li K."/>
            <person name="Lu H.F."/>
            <person name="Shi C."/>
            <person name="Zhu S.T."/>
            <person name="Xiao Z.Y."/>
            <person name="Nan H."/>
            <person name="Yue Y."/>
            <person name="Zhu X.G."/>
            <person name="Wu Y."/>
            <person name="Hong X.N."/>
            <person name="Fan G.Y."/>
            <person name="Tong Y."/>
            <person name="Zhang D."/>
            <person name="Mao C.L."/>
            <person name="Liu Y.L."/>
            <person name="Hao S.J."/>
            <person name="Liu W.Q."/>
            <person name="Lv M.Q."/>
            <person name="Zhang H.B."/>
            <person name="Liu Y."/>
            <person name="Hu-Tang G.R."/>
            <person name="Wang J.P."/>
            <person name="Wang J.H."/>
            <person name="Sun Y.H."/>
            <person name="Ni S.B."/>
            <person name="Chen W.B."/>
            <person name="Zhang X.C."/>
            <person name="Jiao Y.N."/>
            <person name="Eichler E.E."/>
            <person name="Li G.H."/>
            <person name="Liu X."/>
            <person name="Gao L.Z."/>
        </authorList>
    </citation>
    <scope>NUCLEOTIDE SEQUENCE [LARGE SCALE GENOMIC DNA]</scope>
    <source>
        <strain evidence="4">cv. GT1</strain>
        <tissue evidence="3">Leaf</tissue>
    </source>
</reference>
<dbReference type="PANTHER" id="PTHR33463:SF203">
    <property type="entry name" value="AAA+ ATPASE DOMAIN-CONTAINING PROTEIN"/>
    <property type="match status" value="1"/>
</dbReference>
<feature type="domain" description="Disease resistance protein At4g27190-like leucine-rich repeats" evidence="2">
    <location>
        <begin position="213"/>
        <end position="310"/>
    </location>
</feature>
<dbReference type="InterPro" id="IPR057135">
    <property type="entry name" value="At4g27190-like_LRR"/>
</dbReference>
<dbReference type="Proteomes" id="UP000467840">
    <property type="component" value="Chromosome 8"/>
</dbReference>
<accession>A0A6A6KH31</accession>
<dbReference type="PANTHER" id="PTHR33463">
    <property type="entry name" value="NB-ARC DOMAIN-CONTAINING PROTEIN-RELATED"/>
    <property type="match status" value="1"/>
</dbReference>
<evidence type="ECO:0000313" key="3">
    <source>
        <dbReference type="EMBL" id="KAF2287595.1"/>
    </source>
</evidence>
<proteinExistence type="predicted"/>
<dbReference type="AlphaFoldDB" id="A0A6A6KH31"/>
<gene>
    <name evidence="3" type="ORF">GH714_001446</name>
</gene>
<keyword evidence="4" id="KW-1185">Reference proteome</keyword>
<protein>
    <recommendedName>
        <fullName evidence="2">Disease resistance protein At4g27190-like leucine-rich repeats domain-containing protein</fullName>
    </recommendedName>
</protein>
<dbReference type="EMBL" id="JAAGAX010000016">
    <property type="protein sequence ID" value="KAF2287595.1"/>
    <property type="molecule type" value="Genomic_DNA"/>
</dbReference>
<feature type="domain" description="Disease resistance protein At4g27190-like leucine-rich repeats" evidence="2">
    <location>
        <begin position="7"/>
        <end position="139"/>
    </location>
</feature>
<evidence type="ECO:0000259" key="2">
    <source>
        <dbReference type="Pfam" id="PF23247"/>
    </source>
</evidence>
<comment type="caution">
    <text evidence="3">The sequence shown here is derived from an EMBL/GenBank/DDBJ whole genome shotgun (WGS) entry which is preliminary data.</text>
</comment>
<evidence type="ECO:0000256" key="1">
    <source>
        <dbReference type="ARBA" id="ARBA00022821"/>
    </source>
</evidence>
<dbReference type="InterPro" id="IPR032675">
    <property type="entry name" value="LRR_dom_sf"/>
</dbReference>
<dbReference type="Pfam" id="PF23247">
    <property type="entry name" value="LRR_RPS2"/>
    <property type="match status" value="4"/>
</dbReference>
<dbReference type="Gene3D" id="3.80.10.10">
    <property type="entry name" value="Ribonuclease Inhibitor"/>
    <property type="match status" value="4"/>
</dbReference>
<dbReference type="InterPro" id="IPR050905">
    <property type="entry name" value="Plant_NBS-LRR"/>
</dbReference>
<organism evidence="3 4">
    <name type="scientific">Hevea brasiliensis</name>
    <name type="common">Para rubber tree</name>
    <name type="synonym">Siphonia brasiliensis</name>
    <dbReference type="NCBI Taxonomy" id="3981"/>
    <lineage>
        <taxon>Eukaryota</taxon>
        <taxon>Viridiplantae</taxon>
        <taxon>Streptophyta</taxon>
        <taxon>Embryophyta</taxon>
        <taxon>Tracheophyta</taxon>
        <taxon>Spermatophyta</taxon>
        <taxon>Magnoliopsida</taxon>
        <taxon>eudicotyledons</taxon>
        <taxon>Gunneridae</taxon>
        <taxon>Pentapetalae</taxon>
        <taxon>rosids</taxon>
        <taxon>fabids</taxon>
        <taxon>Malpighiales</taxon>
        <taxon>Euphorbiaceae</taxon>
        <taxon>Crotonoideae</taxon>
        <taxon>Micrandreae</taxon>
        <taxon>Hevea</taxon>
    </lineage>
</organism>
<keyword evidence="1" id="KW-0611">Plant defense</keyword>
<feature type="domain" description="Disease resistance protein At4g27190-like leucine-rich repeats" evidence="2">
    <location>
        <begin position="619"/>
        <end position="743"/>
    </location>
</feature>
<evidence type="ECO:0000313" key="4">
    <source>
        <dbReference type="Proteomes" id="UP000467840"/>
    </source>
</evidence>
<name>A0A6A6KH31_HEVBR</name>